<dbReference type="PANTHER" id="PTHR23292">
    <property type="entry name" value="LIPOPOLYSACCHARIDE-INDUCED TUMOR NECROSIS FACTOR-ALPHA FACTOR"/>
    <property type="match status" value="1"/>
</dbReference>
<dbReference type="PROSITE" id="PS51837">
    <property type="entry name" value="LITAF"/>
    <property type="match status" value="1"/>
</dbReference>
<dbReference type="GO" id="GO:0005634">
    <property type="term" value="C:nucleus"/>
    <property type="evidence" value="ECO:0007669"/>
    <property type="project" value="TreeGrafter"/>
</dbReference>
<keyword evidence="5" id="KW-0479">Metal-binding</keyword>
<comment type="subcellular location">
    <subcellularLocation>
        <location evidence="1">Endosome membrane</location>
        <topology evidence="1">Peripheral membrane protein</topology>
        <orientation evidence="1">Cytoplasmic side</orientation>
    </subcellularLocation>
    <subcellularLocation>
        <location evidence="2">Late endosome membrane</location>
    </subcellularLocation>
    <subcellularLocation>
        <location evidence="3">Lysosome membrane</location>
        <topology evidence="3">Peripheral membrane protein</topology>
        <orientation evidence="3">Cytoplasmic side</orientation>
    </subcellularLocation>
</comment>
<dbReference type="GO" id="GO:0098574">
    <property type="term" value="C:cytoplasmic side of lysosomal membrane"/>
    <property type="evidence" value="ECO:0007669"/>
    <property type="project" value="TreeGrafter"/>
</dbReference>
<reference evidence="10" key="1">
    <citation type="thesis" date="2020" institute="ProQuest LLC" country="789 East Eisenhower Parkway, Ann Arbor, MI, USA">
        <title>Comparative Genomics and Chromosome Evolution.</title>
        <authorList>
            <person name="Mudd A.B."/>
        </authorList>
    </citation>
    <scope>NUCLEOTIDE SEQUENCE</scope>
    <source>
        <strain evidence="10">237g6f4</strain>
        <tissue evidence="10">Blood</tissue>
    </source>
</reference>
<dbReference type="InterPro" id="IPR006629">
    <property type="entry name" value="LITAF"/>
</dbReference>
<accession>A0AAV7ARP1</accession>
<evidence type="ECO:0000256" key="8">
    <source>
        <dbReference type="SAM" id="Phobius"/>
    </source>
</evidence>
<dbReference type="GO" id="GO:0008270">
    <property type="term" value="F:zinc ion binding"/>
    <property type="evidence" value="ECO:0007669"/>
    <property type="project" value="TreeGrafter"/>
</dbReference>
<name>A0AAV7ARP1_ENGPU</name>
<dbReference type="Proteomes" id="UP000824782">
    <property type="component" value="Unassembled WGS sequence"/>
</dbReference>
<keyword evidence="8" id="KW-0812">Transmembrane</keyword>
<dbReference type="SMART" id="SM00714">
    <property type="entry name" value="LITAF"/>
    <property type="match status" value="1"/>
</dbReference>
<evidence type="ECO:0000259" key="9">
    <source>
        <dbReference type="PROSITE" id="PS51837"/>
    </source>
</evidence>
<dbReference type="InterPro" id="IPR037519">
    <property type="entry name" value="LITAF_fam"/>
</dbReference>
<dbReference type="AlphaFoldDB" id="A0AAV7ARP1"/>
<dbReference type="PANTHER" id="PTHR23292:SF47">
    <property type="entry name" value="LITAF DOMAIN-CONTAINING PROTEIN"/>
    <property type="match status" value="1"/>
</dbReference>
<protein>
    <recommendedName>
        <fullName evidence="9">LITAF domain-containing protein</fullName>
    </recommendedName>
</protein>
<evidence type="ECO:0000256" key="4">
    <source>
        <dbReference type="ARBA" id="ARBA00005975"/>
    </source>
</evidence>
<evidence type="ECO:0000256" key="1">
    <source>
        <dbReference type="ARBA" id="ARBA00004125"/>
    </source>
</evidence>
<comment type="caution">
    <text evidence="10">The sequence shown here is derived from an EMBL/GenBank/DDBJ whole genome shotgun (WGS) entry which is preliminary data.</text>
</comment>
<keyword evidence="11" id="KW-1185">Reference proteome</keyword>
<evidence type="ECO:0000256" key="2">
    <source>
        <dbReference type="ARBA" id="ARBA00004414"/>
    </source>
</evidence>
<sequence>MFDAGIPSTTYMDNEPPPYQPSAVIPSLPATQYCIQPVPTMTVTQPQAPYFCYCLAISEVFPPCHPKVIYQQPVPVCVVEAGLHQTGRRLADSPSFSTCPSCHENVVTTISFHSGLLTWLLCTAIMCLGFLTGCCLIPFCVNATKDVHHFCPRCNCCIYKYRRL</sequence>
<evidence type="ECO:0000256" key="5">
    <source>
        <dbReference type="ARBA" id="ARBA00022723"/>
    </source>
</evidence>
<evidence type="ECO:0000313" key="10">
    <source>
        <dbReference type="EMBL" id="KAG8560713.1"/>
    </source>
</evidence>
<dbReference type="Pfam" id="PF10601">
    <property type="entry name" value="zf-LITAF-like"/>
    <property type="match status" value="1"/>
</dbReference>
<keyword evidence="6" id="KW-0862">Zinc</keyword>
<gene>
    <name evidence="10" type="ORF">GDO81_015096</name>
</gene>
<feature type="transmembrane region" description="Helical" evidence="8">
    <location>
        <begin position="116"/>
        <end position="141"/>
    </location>
</feature>
<keyword evidence="8" id="KW-1133">Transmembrane helix</keyword>
<evidence type="ECO:0000256" key="3">
    <source>
        <dbReference type="ARBA" id="ARBA00004630"/>
    </source>
</evidence>
<evidence type="ECO:0000256" key="6">
    <source>
        <dbReference type="ARBA" id="ARBA00022833"/>
    </source>
</evidence>
<evidence type="ECO:0000313" key="11">
    <source>
        <dbReference type="Proteomes" id="UP000824782"/>
    </source>
</evidence>
<dbReference type="GO" id="GO:0098560">
    <property type="term" value="C:cytoplasmic side of late endosome membrane"/>
    <property type="evidence" value="ECO:0007669"/>
    <property type="project" value="TreeGrafter"/>
</dbReference>
<organism evidence="10 11">
    <name type="scientific">Engystomops pustulosus</name>
    <name type="common">Tungara frog</name>
    <name type="synonym">Physalaemus pustulosus</name>
    <dbReference type="NCBI Taxonomy" id="76066"/>
    <lineage>
        <taxon>Eukaryota</taxon>
        <taxon>Metazoa</taxon>
        <taxon>Chordata</taxon>
        <taxon>Craniata</taxon>
        <taxon>Vertebrata</taxon>
        <taxon>Euteleostomi</taxon>
        <taxon>Amphibia</taxon>
        <taxon>Batrachia</taxon>
        <taxon>Anura</taxon>
        <taxon>Neobatrachia</taxon>
        <taxon>Hyloidea</taxon>
        <taxon>Leptodactylidae</taxon>
        <taxon>Leiuperinae</taxon>
        <taxon>Engystomops</taxon>
    </lineage>
</organism>
<keyword evidence="7 8" id="KW-0472">Membrane</keyword>
<evidence type="ECO:0000256" key="7">
    <source>
        <dbReference type="ARBA" id="ARBA00023136"/>
    </source>
</evidence>
<feature type="domain" description="LITAF" evidence="9">
    <location>
        <begin position="79"/>
        <end position="163"/>
    </location>
</feature>
<dbReference type="EMBL" id="WNYA01000007">
    <property type="protein sequence ID" value="KAG8560713.1"/>
    <property type="molecule type" value="Genomic_DNA"/>
</dbReference>
<comment type="similarity">
    <text evidence="4">Belongs to the CDIP1/LITAF family.</text>
</comment>
<proteinExistence type="inferred from homology"/>